<organism evidence="3 4">
    <name type="scientific">Pseudomonas amygdali pv. ulmi</name>
    <dbReference type="NCBI Taxonomy" id="251720"/>
    <lineage>
        <taxon>Bacteria</taxon>
        <taxon>Pseudomonadati</taxon>
        <taxon>Pseudomonadota</taxon>
        <taxon>Gammaproteobacteria</taxon>
        <taxon>Pseudomonadales</taxon>
        <taxon>Pseudomonadaceae</taxon>
        <taxon>Pseudomonas</taxon>
        <taxon>Pseudomonas amygdali</taxon>
    </lineage>
</organism>
<evidence type="ECO:0000313" key="3">
    <source>
        <dbReference type="EMBL" id="KPZ07209.1"/>
    </source>
</evidence>
<dbReference type="Pfam" id="PF05593">
    <property type="entry name" value="RHS_repeat"/>
    <property type="match status" value="2"/>
</dbReference>
<gene>
    <name evidence="3" type="ORF">ALO41_04870</name>
</gene>
<sequence length="937" mass="101866">MSALLKGFQMAVHVFRKIVIGVASLWLTTTAHAGIVNRTYTALGQVASVDGERDGVQDTTHYQYDDQGNLTAVIDPLGHVYALAEFDSYGNPQRLTDPNGVVTTLSYTPQGWLASRTVDASTTQYGYNEVGDLLQITTADGNWVKYTYDDARRLVGVRNRLGESINYTLDAMGNRTTERTKDSSGEVVRLQRRAFDELGRLIKVIGASDQTQRYGYDLNDNQTSDTTARNYKTQQAFDALNRVSKIVDPLRGATALGYNADDKITKVIDPRGVTTVYTYDGLGNRITSKSPDGGMSTFAYDEANNLIRSTDARGVVTQYSYDALNRLTSKSYPATPALNIKFLYDQTADGNLGIGHLTGLQDSAGVLTYTYDAKGNLVKQHRSVGVNRGDYYETVNYGYDAASNLVQVGYPSNIGLTYLRNSAAQVTGIKLAIGSKTVTLASNISYQPFGPVSSLTWGNGVLLSRAYDQDYRLTLQQVGNWQTTYRYDADSNVAELATNLWGAVQYEYDALGRLTQEQTNSIRKVYGYDPTGNRTQRTTSNLSSSDADEFQTLTYASNSNRLTSLNGSSLPTDAAGNHTQVDGRRFVYDSQGRLSEVYRANIYKIADYKYNVLGQRIIKRSFDMGSQAQIGTTSYLYDLSGKLIGQTSYDEKGQKTTAQYWFWLDNMPLAQLTANFSSLGEISGSKLIYLHPDHLDSPRLATDSTQNLLWRWNSDAYGLGSPEEDVDGDGKATSVPLRFLGQIYDAQSQLNYNYFRDYNPNIGRYAQSDPIGLNAGLNTYSYVGGNPVGTVDPYGLMGYPNGPSLPNEGGEGGRGPDFFQCALEVGQFSANATLARTGDMYFGWGVGRPYPGPGLGANAGMGWLNQAQMPTDSKVKDFAGGFGQGAAVFGGSFYGLGGGIAYSPGNGTATVIGIGTPGSGVGLGGYQWSVGNIGISW</sequence>
<dbReference type="NCBIfam" id="TIGR01643">
    <property type="entry name" value="YD_repeat_2x"/>
    <property type="match status" value="4"/>
</dbReference>
<dbReference type="InterPro" id="IPR056823">
    <property type="entry name" value="TEN-like_YD-shell"/>
</dbReference>
<dbReference type="InterPro" id="IPR031325">
    <property type="entry name" value="RHS_repeat"/>
</dbReference>
<dbReference type="Gene3D" id="2.180.10.10">
    <property type="entry name" value="RHS repeat-associated core"/>
    <property type="match status" value="2"/>
</dbReference>
<proteinExistence type="predicted"/>
<evidence type="ECO:0000259" key="2">
    <source>
        <dbReference type="Pfam" id="PF25023"/>
    </source>
</evidence>
<dbReference type="PANTHER" id="PTHR32305">
    <property type="match status" value="1"/>
</dbReference>
<comment type="caution">
    <text evidence="3">The sequence shown here is derived from an EMBL/GenBank/DDBJ whole genome shotgun (WGS) entry which is preliminary data.</text>
</comment>
<dbReference type="InterPro" id="IPR006530">
    <property type="entry name" value="YD"/>
</dbReference>
<evidence type="ECO:0000256" key="1">
    <source>
        <dbReference type="ARBA" id="ARBA00022737"/>
    </source>
</evidence>
<dbReference type="EMBL" id="LJRQ01000384">
    <property type="protein sequence ID" value="KPZ07209.1"/>
    <property type="molecule type" value="Genomic_DNA"/>
</dbReference>
<evidence type="ECO:0000313" key="4">
    <source>
        <dbReference type="Proteomes" id="UP000050266"/>
    </source>
</evidence>
<keyword evidence="1" id="KW-0677">Repeat</keyword>
<feature type="domain" description="Teneurin-like YD-shell" evidence="2">
    <location>
        <begin position="470"/>
        <end position="653"/>
    </location>
</feature>
<reference evidence="3 4" key="1">
    <citation type="submission" date="2015-09" db="EMBL/GenBank/DDBJ databases">
        <title>Genome announcement of multiple Pseudomonas syringae strains.</title>
        <authorList>
            <person name="Thakur S."/>
            <person name="Wang P.W."/>
            <person name="Gong Y."/>
            <person name="Weir B.S."/>
            <person name="Guttman D.S."/>
        </authorList>
    </citation>
    <scope>NUCLEOTIDE SEQUENCE [LARGE SCALE GENOMIC DNA]</scope>
    <source>
        <strain evidence="3 4">ICMP3962</strain>
    </source>
</reference>
<dbReference type="PATRIC" id="fig|251720.4.peg.1855"/>
<accession>A0A0N8TB75</accession>
<dbReference type="NCBIfam" id="TIGR03696">
    <property type="entry name" value="Rhs_assc_core"/>
    <property type="match status" value="1"/>
</dbReference>
<dbReference type="InterPro" id="IPR050708">
    <property type="entry name" value="T6SS_VgrG/RHS"/>
</dbReference>
<name>A0A0N8TB75_PSEA0</name>
<dbReference type="AlphaFoldDB" id="A0A0N8TB75"/>
<dbReference type="InterPro" id="IPR022385">
    <property type="entry name" value="Rhs_assc_core"/>
</dbReference>
<protein>
    <submittedName>
        <fullName evidence="3">YD repeat protein</fullName>
    </submittedName>
</protein>
<dbReference type="Pfam" id="PF25023">
    <property type="entry name" value="TEN_YD-shell"/>
    <property type="match status" value="2"/>
</dbReference>
<feature type="domain" description="Teneurin-like YD-shell" evidence="2">
    <location>
        <begin position="30"/>
        <end position="167"/>
    </location>
</feature>
<dbReference type="Proteomes" id="UP000050266">
    <property type="component" value="Unassembled WGS sequence"/>
</dbReference>
<dbReference type="PANTHER" id="PTHR32305:SF15">
    <property type="entry name" value="PROTEIN RHSA-RELATED"/>
    <property type="match status" value="1"/>
</dbReference>